<evidence type="ECO:0000313" key="2">
    <source>
        <dbReference type="EMBL" id="CAD7276451.1"/>
    </source>
</evidence>
<organism evidence="2">
    <name type="scientific">Notodromas monacha</name>
    <dbReference type="NCBI Taxonomy" id="399045"/>
    <lineage>
        <taxon>Eukaryota</taxon>
        <taxon>Metazoa</taxon>
        <taxon>Ecdysozoa</taxon>
        <taxon>Arthropoda</taxon>
        <taxon>Crustacea</taxon>
        <taxon>Oligostraca</taxon>
        <taxon>Ostracoda</taxon>
        <taxon>Podocopa</taxon>
        <taxon>Podocopida</taxon>
        <taxon>Cypridocopina</taxon>
        <taxon>Cypridoidea</taxon>
        <taxon>Cyprididae</taxon>
        <taxon>Notodromas</taxon>
    </lineage>
</organism>
<name>A0A7R9BLY2_9CRUS</name>
<dbReference type="EMBL" id="OA882665">
    <property type="protein sequence ID" value="CAD7276451.1"/>
    <property type="molecule type" value="Genomic_DNA"/>
</dbReference>
<accession>A0A7R9BLY2</accession>
<protein>
    <submittedName>
        <fullName evidence="2">Uncharacterized protein</fullName>
    </submittedName>
</protein>
<dbReference type="EMBL" id="CAJPEX010000628">
    <property type="protein sequence ID" value="CAG0916603.1"/>
    <property type="molecule type" value="Genomic_DNA"/>
</dbReference>
<evidence type="ECO:0000313" key="3">
    <source>
        <dbReference type="Proteomes" id="UP000678499"/>
    </source>
</evidence>
<proteinExistence type="predicted"/>
<evidence type="ECO:0000256" key="1">
    <source>
        <dbReference type="SAM" id="MobiDB-lite"/>
    </source>
</evidence>
<feature type="region of interest" description="Disordered" evidence="1">
    <location>
        <begin position="1"/>
        <end position="55"/>
    </location>
</feature>
<gene>
    <name evidence="2" type="ORF">NMOB1V02_LOCUS4213</name>
</gene>
<reference evidence="2" key="1">
    <citation type="submission" date="2020-11" db="EMBL/GenBank/DDBJ databases">
        <authorList>
            <person name="Tran Van P."/>
        </authorList>
    </citation>
    <scope>NUCLEOTIDE SEQUENCE</scope>
</reference>
<dbReference type="AlphaFoldDB" id="A0A7R9BLY2"/>
<sequence>MPAVVAAGQSPTLADVDHVSSRSSSLRSSSTAQTAILRTPQQFPDVAGHGSLQRRPRMVDSLPGSSATLPRNLNAVRNVQQLQPTPVYWNQVEPFTPPRPAFPVDPRTMGYRTSTPVLNQGQWATPRPMKPMTPVRPNPALPYELPYRQFQPNPGDPVSPNYQNLPPHPTMGYRTSTPVLNQGQWATPRPMRPMTPVRPNPALPYELPYRQFQPNPGDPVSPNYQNLPPHPYFQYYPRFGEVPHYSPVYTQQTMRKDVGYRGINPGYVASRMPVPQPRNSQYYKSSDYVNQSLCASIGVPAAAAGQVQGASSQELSTEL</sequence>
<dbReference type="Proteomes" id="UP000678499">
    <property type="component" value="Unassembled WGS sequence"/>
</dbReference>
<feature type="compositionally biased region" description="Low complexity" evidence="1">
    <location>
        <begin position="21"/>
        <end position="30"/>
    </location>
</feature>
<feature type="compositionally biased region" description="Polar residues" evidence="1">
    <location>
        <begin position="31"/>
        <end position="42"/>
    </location>
</feature>
<keyword evidence="3" id="KW-1185">Reference proteome</keyword>